<keyword evidence="3" id="KW-1185">Reference proteome</keyword>
<evidence type="ECO:0000313" key="2">
    <source>
        <dbReference type="EMBL" id="CAG8793472.1"/>
    </source>
</evidence>
<reference evidence="2 3" key="1">
    <citation type="submission" date="2021-06" db="EMBL/GenBank/DDBJ databases">
        <authorList>
            <person name="Kallberg Y."/>
            <person name="Tangrot J."/>
            <person name="Rosling A."/>
        </authorList>
    </citation>
    <scope>NUCLEOTIDE SEQUENCE [LARGE SCALE GENOMIC DNA]</scope>
    <source>
        <strain evidence="2 3">120-4 pot B 10/14</strain>
    </source>
</reference>
<comment type="caution">
    <text evidence="2">The sequence shown here is derived from an EMBL/GenBank/DDBJ whole genome shotgun (WGS) entry which is preliminary data.</text>
</comment>
<proteinExistence type="predicted"/>
<name>A0ABN7VQZ3_GIGMA</name>
<evidence type="ECO:0000256" key="1">
    <source>
        <dbReference type="SAM" id="SignalP"/>
    </source>
</evidence>
<gene>
    <name evidence="2" type="ORF">GMARGA_LOCUS21616</name>
</gene>
<feature type="chain" id="PRO_5046805142" evidence="1">
    <location>
        <begin position="28"/>
        <end position="109"/>
    </location>
</feature>
<dbReference type="EMBL" id="CAJVQB010020112">
    <property type="protein sequence ID" value="CAG8793472.1"/>
    <property type="molecule type" value="Genomic_DNA"/>
</dbReference>
<feature type="signal peptide" evidence="1">
    <location>
        <begin position="1"/>
        <end position="27"/>
    </location>
</feature>
<protein>
    <submittedName>
        <fullName evidence="2">31042_t:CDS:1</fullName>
    </submittedName>
</protein>
<organism evidence="2 3">
    <name type="scientific">Gigaspora margarita</name>
    <dbReference type="NCBI Taxonomy" id="4874"/>
    <lineage>
        <taxon>Eukaryota</taxon>
        <taxon>Fungi</taxon>
        <taxon>Fungi incertae sedis</taxon>
        <taxon>Mucoromycota</taxon>
        <taxon>Glomeromycotina</taxon>
        <taxon>Glomeromycetes</taxon>
        <taxon>Diversisporales</taxon>
        <taxon>Gigasporaceae</taxon>
        <taxon>Gigaspora</taxon>
    </lineage>
</organism>
<accession>A0ABN7VQZ3</accession>
<sequence>MKYNFSTFTISIIFGILFLTLISSTQGACSVGLGKGDCQAGDVCVTAADCAEANSLCKIGLGIIHCITTLSDGCLVAGFAGNCKNGDRCFDFRDCESKICCQEKCSDKC</sequence>
<keyword evidence="1" id="KW-0732">Signal</keyword>
<evidence type="ECO:0000313" key="3">
    <source>
        <dbReference type="Proteomes" id="UP000789901"/>
    </source>
</evidence>
<dbReference type="Proteomes" id="UP000789901">
    <property type="component" value="Unassembled WGS sequence"/>
</dbReference>